<dbReference type="EMBL" id="JBICBT010001409">
    <property type="protein sequence ID" value="KAL3067954.1"/>
    <property type="molecule type" value="Genomic_DNA"/>
</dbReference>
<dbReference type="Proteomes" id="UP001620626">
    <property type="component" value="Unassembled WGS sequence"/>
</dbReference>
<reference evidence="8 9" key="1">
    <citation type="submission" date="2024-10" db="EMBL/GenBank/DDBJ databases">
        <authorList>
            <person name="Kim D."/>
        </authorList>
    </citation>
    <scope>NUCLEOTIDE SEQUENCE [LARGE SCALE GENOMIC DNA]</scope>
    <source>
        <strain evidence="8">BH-2024</strain>
    </source>
</reference>
<evidence type="ECO:0000256" key="6">
    <source>
        <dbReference type="ARBA" id="ARBA00023136"/>
    </source>
</evidence>
<keyword evidence="6" id="KW-0472">Membrane</keyword>
<dbReference type="PANTHER" id="PTHR12447:SF25">
    <property type="entry name" value="ANKYRIN REPEAT DOMAIN-CONTAINING PROTEIN 13C"/>
    <property type="match status" value="1"/>
</dbReference>
<organism evidence="8 9">
    <name type="scientific">Heterodera trifolii</name>
    <dbReference type="NCBI Taxonomy" id="157864"/>
    <lineage>
        <taxon>Eukaryota</taxon>
        <taxon>Metazoa</taxon>
        <taxon>Ecdysozoa</taxon>
        <taxon>Nematoda</taxon>
        <taxon>Chromadorea</taxon>
        <taxon>Rhabditida</taxon>
        <taxon>Tylenchina</taxon>
        <taxon>Tylenchomorpha</taxon>
        <taxon>Tylenchoidea</taxon>
        <taxon>Heteroderidae</taxon>
        <taxon>Heteroderinae</taxon>
        <taxon>Heterodera</taxon>
    </lineage>
</organism>
<evidence type="ECO:0000256" key="3">
    <source>
        <dbReference type="ARBA" id="ARBA00022737"/>
    </source>
</evidence>
<dbReference type="InterPro" id="IPR021832">
    <property type="entry name" value="ANKRD13"/>
</dbReference>
<dbReference type="Pfam" id="PF11904">
    <property type="entry name" value="ANKRD13_C"/>
    <property type="match status" value="2"/>
</dbReference>
<evidence type="ECO:0000256" key="5">
    <source>
        <dbReference type="ARBA" id="ARBA00023043"/>
    </source>
</evidence>
<feature type="domain" description="Ankyrin repeat" evidence="7">
    <location>
        <begin position="67"/>
        <end position="195"/>
    </location>
</feature>
<evidence type="ECO:0000256" key="2">
    <source>
        <dbReference type="ARBA" id="ARBA00004308"/>
    </source>
</evidence>
<dbReference type="InterPro" id="IPR055285">
    <property type="entry name" value="ANKRD13_C"/>
</dbReference>
<gene>
    <name evidence="8" type="ORF">niasHT_037944</name>
</gene>
<proteinExistence type="predicted"/>
<keyword evidence="5" id="KW-0040">ANK repeat</keyword>
<evidence type="ECO:0000313" key="8">
    <source>
        <dbReference type="EMBL" id="KAL3067954.1"/>
    </source>
</evidence>
<accession>A0ABD2HMX4</accession>
<evidence type="ECO:0000313" key="9">
    <source>
        <dbReference type="Proteomes" id="UP001620626"/>
    </source>
</evidence>
<sequence>MVHSKFEAQTKKAMLETARKFDANLPEMGDFSMDIKWFFDISFFQALPSQLGPEDVLTVHKKGDKLRVNFTLKEFDIATFKWERGDMSLLLDIHTDEKAVLLDNIEKKYCVFRTEEISAQQLMAEKKCTKYHLNATQLEFKRAKTLLNHDKTVIMGMMRLKGHRSNSHRQKKDKIGNFEAQVYNYKGLNFETTTRTNLDGPTKRNWEKYIKGKDALGKPFTATTTAKKFEGIVAMSASFPLRFGVLLDMLRMFEPLLPRFSKLRGLCKSRLPEGFPVKVELPLFIGVKVDFIYLDYLSDTHLH</sequence>
<dbReference type="PANTHER" id="PTHR12447">
    <property type="entry name" value="ANKYRIN REPEAT DOMAIN-CONTAINING PROTEIN 13"/>
    <property type="match status" value="1"/>
</dbReference>
<feature type="domain" description="Ankyrin repeat" evidence="7">
    <location>
        <begin position="210"/>
        <end position="289"/>
    </location>
</feature>
<keyword evidence="9" id="KW-1185">Reference proteome</keyword>
<dbReference type="GO" id="GO:0005783">
    <property type="term" value="C:endoplasmic reticulum"/>
    <property type="evidence" value="ECO:0007669"/>
    <property type="project" value="UniProtKB-SubCell"/>
</dbReference>
<name>A0ABD2HMX4_9BILA</name>
<keyword evidence="3" id="KW-0677">Repeat</keyword>
<evidence type="ECO:0000256" key="1">
    <source>
        <dbReference type="ARBA" id="ARBA00004240"/>
    </source>
</evidence>
<evidence type="ECO:0000259" key="7">
    <source>
        <dbReference type="Pfam" id="PF11904"/>
    </source>
</evidence>
<comment type="subcellular location">
    <subcellularLocation>
        <location evidence="2">Endomembrane system</location>
    </subcellularLocation>
    <subcellularLocation>
        <location evidence="1">Endoplasmic reticulum</location>
    </subcellularLocation>
</comment>
<comment type="caution">
    <text evidence="8">The sequence shown here is derived from an EMBL/GenBank/DDBJ whole genome shotgun (WGS) entry which is preliminary data.</text>
</comment>
<dbReference type="AlphaFoldDB" id="A0ABD2HMX4"/>
<keyword evidence="4" id="KW-0256">Endoplasmic reticulum</keyword>
<protein>
    <recommendedName>
        <fullName evidence="7">Ankyrin repeat domain-containing protein</fullName>
    </recommendedName>
</protein>
<evidence type="ECO:0000256" key="4">
    <source>
        <dbReference type="ARBA" id="ARBA00022824"/>
    </source>
</evidence>